<comment type="caution">
    <text evidence="5">The sequence shown here is derived from an EMBL/GenBank/DDBJ whole genome shotgun (WGS) entry which is preliminary data.</text>
</comment>
<dbReference type="GO" id="GO:0030313">
    <property type="term" value="C:cell envelope"/>
    <property type="evidence" value="ECO:0007669"/>
    <property type="project" value="UniProtKB-SubCell"/>
</dbReference>
<dbReference type="Proteomes" id="UP000220922">
    <property type="component" value="Unassembled WGS sequence"/>
</dbReference>
<dbReference type="AlphaFoldDB" id="A0A2H3KHW5"/>
<sequence length="495" mass="52272">MSRHGFGMVVLVATLLLASCSFGQASTPTPVIEDTFAPPPPLVIADGRVVPARSVELQFALSGTVAEVLVSEGDTVELGAPLARLQTAELEAAVEHARAVLDEAQAQYELLREPARPEAIAAAEAQLAQAQAAERQASGRVTAADLQAARDELREAQALLARLLAGPNRSELTQAEALVAQAQANLQAQRDALAAAKLAAEVRVTQAANALRDLQDAYSRIVWENKDLREQAERQGETLAQARQDAEAAAFRAVANGEASLEEARLALEHAMQAERTGIDAATAQLRELEARRDRLLAGAENDQIASARARVSAAQARLAHLSGTARAGELEAAQAGVEQAEAGLQQVLASASTPAVAAAEARVRASQAHLRLAELALAKATLTAPFAATVVTINLEPGTQPSATSPAFVLADLTAWKIETSDLTELDIVAVREGDTVTLSFDALPELNLVGVISQIEAMGKTYQGDVIYTVTIVPQTWDPRLRWNMTATMTLEG</sequence>
<proteinExistence type="predicted"/>
<evidence type="ECO:0000313" key="5">
    <source>
        <dbReference type="EMBL" id="PDV96678.1"/>
    </source>
</evidence>
<keyword evidence="2 3" id="KW-0175">Coiled coil</keyword>
<evidence type="ECO:0000256" key="4">
    <source>
        <dbReference type="SAM" id="SignalP"/>
    </source>
</evidence>
<dbReference type="InterPro" id="IPR050465">
    <property type="entry name" value="UPF0194_transport"/>
</dbReference>
<feature type="chain" id="PRO_5013695697" evidence="4">
    <location>
        <begin position="26"/>
        <end position="495"/>
    </location>
</feature>
<dbReference type="SUPFAM" id="SSF111369">
    <property type="entry name" value="HlyD-like secretion proteins"/>
    <property type="match status" value="1"/>
</dbReference>
<dbReference type="PANTHER" id="PTHR32347:SF23">
    <property type="entry name" value="BLL5650 PROTEIN"/>
    <property type="match status" value="1"/>
</dbReference>
<dbReference type="EMBL" id="LYXE01000184">
    <property type="protein sequence ID" value="PDV96678.1"/>
    <property type="molecule type" value="Genomic_DNA"/>
</dbReference>
<name>A0A2H3KHW5_9CHLR</name>
<keyword evidence="4" id="KW-0732">Signal</keyword>
<keyword evidence="6" id="KW-1185">Reference proteome</keyword>
<accession>A0A2H3KHW5</accession>
<dbReference type="RefSeq" id="WP_245860809.1">
    <property type="nucleotide sequence ID" value="NZ_LYXE01000184.1"/>
</dbReference>
<evidence type="ECO:0000256" key="3">
    <source>
        <dbReference type="SAM" id="Coils"/>
    </source>
</evidence>
<dbReference type="Gene3D" id="2.40.30.170">
    <property type="match status" value="1"/>
</dbReference>
<evidence type="ECO:0000313" key="6">
    <source>
        <dbReference type="Proteomes" id="UP000220922"/>
    </source>
</evidence>
<evidence type="ECO:0000256" key="1">
    <source>
        <dbReference type="ARBA" id="ARBA00004196"/>
    </source>
</evidence>
<comment type="subcellular location">
    <subcellularLocation>
        <location evidence="1">Cell envelope</location>
    </subcellularLocation>
</comment>
<organism evidence="5 6">
    <name type="scientific">Candidatus Chloroploca asiatica</name>
    <dbReference type="NCBI Taxonomy" id="1506545"/>
    <lineage>
        <taxon>Bacteria</taxon>
        <taxon>Bacillati</taxon>
        <taxon>Chloroflexota</taxon>
        <taxon>Chloroflexia</taxon>
        <taxon>Chloroflexales</taxon>
        <taxon>Chloroflexineae</taxon>
        <taxon>Oscillochloridaceae</taxon>
        <taxon>Candidatus Chloroploca</taxon>
    </lineage>
</organism>
<evidence type="ECO:0000256" key="2">
    <source>
        <dbReference type="ARBA" id="ARBA00023054"/>
    </source>
</evidence>
<feature type="coiled-coil region" evidence="3">
    <location>
        <begin position="87"/>
        <end position="299"/>
    </location>
</feature>
<dbReference type="Gene3D" id="2.40.50.100">
    <property type="match status" value="1"/>
</dbReference>
<gene>
    <name evidence="5" type="ORF">A9Q02_20450</name>
</gene>
<reference evidence="5 6" key="1">
    <citation type="submission" date="2016-05" db="EMBL/GenBank/DDBJ databases">
        <authorList>
            <person name="Lavstsen T."/>
            <person name="Jespersen J.S."/>
        </authorList>
    </citation>
    <scope>NUCLEOTIDE SEQUENCE [LARGE SCALE GENOMIC DNA]</scope>
    <source>
        <strain evidence="5 6">B7-9</strain>
    </source>
</reference>
<dbReference type="PROSITE" id="PS51257">
    <property type="entry name" value="PROKAR_LIPOPROTEIN"/>
    <property type="match status" value="1"/>
</dbReference>
<feature type="signal peptide" evidence="4">
    <location>
        <begin position="1"/>
        <end position="25"/>
    </location>
</feature>
<dbReference type="PANTHER" id="PTHR32347">
    <property type="entry name" value="EFFLUX SYSTEM COMPONENT YKNX-RELATED"/>
    <property type="match status" value="1"/>
</dbReference>
<protein>
    <submittedName>
        <fullName evidence="5">Uncharacterized protein</fullName>
    </submittedName>
</protein>